<evidence type="ECO:0000313" key="1">
    <source>
        <dbReference type="EMBL" id="KIH48376.1"/>
    </source>
</evidence>
<dbReference type="AlphaFoldDB" id="A0A0C2FU29"/>
<organism evidence="1 2">
    <name type="scientific">Ancylostoma duodenale</name>
    <dbReference type="NCBI Taxonomy" id="51022"/>
    <lineage>
        <taxon>Eukaryota</taxon>
        <taxon>Metazoa</taxon>
        <taxon>Ecdysozoa</taxon>
        <taxon>Nematoda</taxon>
        <taxon>Chromadorea</taxon>
        <taxon>Rhabditida</taxon>
        <taxon>Rhabditina</taxon>
        <taxon>Rhabditomorpha</taxon>
        <taxon>Strongyloidea</taxon>
        <taxon>Ancylostomatidae</taxon>
        <taxon>Ancylostomatinae</taxon>
        <taxon>Ancylostoma</taxon>
    </lineage>
</organism>
<accession>A0A0C2FU29</accession>
<feature type="non-terminal residue" evidence="1">
    <location>
        <position position="127"/>
    </location>
</feature>
<dbReference type="OrthoDB" id="10056930at2759"/>
<protein>
    <submittedName>
        <fullName evidence="1">Uncharacterized protein</fullName>
    </submittedName>
</protein>
<dbReference type="EMBL" id="KN760147">
    <property type="protein sequence ID" value="KIH48376.1"/>
    <property type="molecule type" value="Genomic_DNA"/>
</dbReference>
<gene>
    <name evidence="1" type="ORF">ANCDUO_21556</name>
</gene>
<reference evidence="1 2" key="1">
    <citation type="submission" date="2013-12" db="EMBL/GenBank/DDBJ databases">
        <title>Draft genome of the parsitic nematode Ancylostoma duodenale.</title>
        <authorList>
            <person name="Mitreva M."/>
        </authorList>
    </citation>
    <scope>NUCLEOTIDE SEQUENCE [LARGE SCALE GENOMIC DNA]</scope>
    <source>
        <strain evidence="1 2">Zhejiang</strain>
    </source>
</reference>
<name>A0A0C2FU29_9BILA</name>
<proteinExistence type="predicted"/>
<dbReference type="Proteomes" id="UP000054047">
    <property type="component" value="Unassembled WGS sequence"/>
</dbReference>
<evidence type="ECO:0000313" key="2">
    <source>
        <dbReference type="Proteomes" id="UP000054047"/>
    </source>
</evidence>
<keyword evidence="2" id="KW-1185">Reference proteome</keyword>
<sequence length="127" mass="13756">MAQQQIYTRQKRGSRDALPGAAKHIYSRLAANAAEVDEGMPSLIVSLVSNGNQLSEKYLSRFQSAISVLISGGGLWLVSSGEHHDPLARSASSAMRAVLPQIERDVEVLHVIVNSMAVTAREEGRLM</sequence>